<dbReference type="Proteomes" id="UP001202328">
    <property type="component" value="Unassembled WGS sequence"/>
</dbReference>
<sequence length="144" mass="16201">MESITNDLNVDEKKINSESDSDNDDDVPLQQRINNRHPSGCGRENKRLKISQGPIDVAINTEEAQSHTQETILALASVQVKITSEDTVIKAIHGNIVSPAWYWLYGGNSQSPDSFYSLLLLIFDLILWKFYEGMGNNLLNYSKT</sequence>
<name>A0AAD4SB40_9MAGN</name>
<gene>
    <name evidence="2" type="ORF">MKW98_007426</name>
</gene>
<keyword evidence="3" id="KW-1185">Reference proteome</keyword>
<protein>
    <submittedName>
        <fullName evidence="2">Uncharacterized protein</fullName>
    </submittedName>
</protein>
<accession>A0AAD4SB40</accession>
<evidence type="ECO:0000313" key="3">
    <source>
        <dbReference type="Proteomes" id="UP001202328"/>
    </source>
</evidence>
<evidence type="ECO:0000256" key="1">
    <source>
        <dbReference type="SAM" id="MobiDB-lite"/>
    </source>
</evidence>
<comment type="caution">
    <text evidence="2">The sequence shown here is derived from an EMBL/GenBank/DDBJ whole genome shotgun (WGS) entry which is preliminary data.</text>
</comment>
<evidence type="ECO:0000313" key="2">
    <source>
        <dbReference type="EMBL" id="KAI3891121.1"/>
    </source>
</evidence>
<organism evidence="2 3">
    <name type="scientific">Papaver atlanticum</name>
    <dbReference type="NCBI Taxonomy" id="357466"/>
    <lineage>
        <taxon>Eukaryota</taxon>
        <taxon>Viridiplantae</taxon>
        <taxon>Streptophyta</taxon>
        <taxon>Embryophyta</taxon>
        <taxon>Tracheophyta</taxon>
        <taxon>Spermatophyta</taxon>
        <taxon>Magnoliopsida</taxon>
        <taxon>Ranunculales</taxon>
        <taxon>Papaveraceae</taxon>
        <taxon>Papaveroideae</taxon>
        <taxon>Papaver</taxon>
    </lineage>
</organism>
<proteinExistence type="predicted"/>
<dbReference type="EMBL" id="JAJJMB010012081">
    <property type="protein sequence ID" value="KAI3891121.1"/>
    <property type="molecule type" value="Genomic_DNA"/>
</dbReference>
<reference evidence="2" key="1">
    <citation type="submission" date="2022-04" db="EMBL/GenBank/DDBJ databases">
        <title>A functionally conserved STORR gene fusion in Papaver species that diverged 16.8 million years ago.</title>
        <authorList>
            <person name="Catania T."/>
        </authorList>
    </citation>
    <scope>NUCLEOTIDE SEQUENCE</scope>
    <source>
        <strain evidence="2">S-188037</strain>
    </source>
</reference>
<feature type="region of interest" description="Disordered" evidence="1">
    <location>
        <begin position="1"/>
        <end position="46"/>
    </location>
</feature>
<dbReference type="AlphaFoldDB" id="A0AAD4SB40"/>